<dbReference type="EMBL" id="MU267599">
    <property type="protein sequence ID" value="KAH7915567.1"/>
    <property type="molecule type" value="Genomic_DNA"/>
</dbReference>
<comment type="caution">
    <text evidence="1">The sequence shown here is derived from an EMBL/GenBank/DDBJ whole genome shotgun (WGS) entry which is preliminary data.</text>
</comment>
<sequence length="336" mass="37111">MPTLWSSQDVAPSTLDVVDIALILTEGVLYGTSVFMFGLTIYLILRKASSTLPVNFKVVTIAFLFITLTTMHLVLDFIGLEADMLMMQGKGPQLVTLVELNRLSTTVRNFVYVFLNVLGDAVIIYRCHTLWQKYYICVLPFIMWCGVAVFGVLGAIGAGIPGRPTPLILKEGNAEVMVVFFALTLAMNAVTTCLIAYRIWMIERKARTFTDGTFRASLRPVMHIIIDAGMIYSLAILLILCTGSAHQLLWCAWNPIPPVISIMFYMVIIRVKVLPATPQLKSNTTLAKGVKCAFDDADRTETARNNILVLEDARLSQTLTVRSGETQTFGSTSGLP</sequence>
<dbReference type="Proteomes" id="UP000790377">
    <property type="component" value="Unassembled WGS sequence"/>
</dbReference>
<evidence type="ECO:0000313" key="2">
    <source>
        <dbReference type="Proteomes" id="UP000790377"/>
    </source>
</evidence>
<reference evidence="1" key="1">
    <citation type="journal article" date="2021" name="New Phytol.">
        <title>Evolutionary innovations through gain and loss of genes in the ectomycorrhizal Boletales.</title>
        <authorList>
            <person name="Wu G."/>
            <person name="Miyauchi S."/>
            <person name="Morin E."/>
            <person name="Kuo A."/>
            <person name="Drula E."/>
            <person name="Varga T."/>
            <person name="Kohler A."/>
            <person name="Feng B."/>
            <person name="Cao Y."/>
            <person name="Lipzen A."/>
            <person name="Daum C."/>
            <person name="Hundley H."/>
            <person name="Pangilinan J."/>
            <person name="Johnson J."/>
            <person name="Barry K."/>
            <person name="LaButti K."/>
            <person name="Ng V."/>
            <person name="Ahrendt S."/>
            <person name="Min B."/>
            <person name="Choi I.G."/>
            <person name="Park H."/>
            <person name="Plett J.M."/>
            <person name="Magnuson J."/>
            <person name="Spatafora J.W."/>
            <person name="Nagy L.G."/>
            <person name="Henrissat B."/>
            <person name="Grigoriev I.V."/>
            <person name="Yang Z.L."/>
            <person name="Xu J."/>
            <person name="Martin F.M."/>
        </authorList>
    </citation>
    <scope>NUCLEOTIDE SEQUENCE</scope>
    <source>
        <strain evidence="1">ATCC 28755</strain>
    </source>
</reference>
<protein>
    <submittedName>
        <fullName evidence="1">Uncharacterized protein</fullName>
    </submittedName>
</protein>
<accession>A0ACB8AQM4</accession>
<gene>
    <name evidence="1" type="ORF">BJ138DRAFT_1122606</name>
</gene>
<evidence type="ECO:0000313" key="1">
    <source>
        <dbReference type="EMBL" id="KAH7915567.1"/>
    </source>
</evidence>
<keyword evidence="2" id="KW-1185">Reference proteome</keyword>
<name>A0ACB8AQM4_9AGAM</name>
<organism evidence="1 2">
    <name type="scientific">Hygrophoropsis aurantiaca</name>
    <dbReference type="NCBI Taxonomy" id="72124"/>
    <lineage>
        <taxon>Eukaryota</taxon>
        <taxon>Fungi</taxon>
        <taxon>Dikarya</taxon>
        <taxon>Basidiomycota</taxon>
        <taxon>Agaricomycotina</taxon>
        <taxon>Agaricomycetes</taxon>
        <taxon>Agaricomycetidae</taxon>
        <taxon>Boletales</taxon>
        <taxon>Coniophorineae</taxon>
        <taxon>Hygrophoropsidaceae</taxon>
        <taxon>Hygrophoropsis</taxon>
    </lineage>
</organism>
<proteinExistence type="predicted"/>